<dbReference type="InterPro" id="IPR007812">
    <property type="entry name" value="T2SS_protein-GspL"/>
</dbReference>
<evidence type="ECO:0000313" key="3">
    <source>
        <dbReference type="Proteomes" id="UP000195807"/>
    </source>
</evidence>
<feature type="transmembrane region" description="Helical" evidence="1">
    <location>
        <begin position="233"/>
        <end position="253"/>
    </location>
</feature>
<keyword evidence="3" id="KW-1185">Reference proteome</keyword>
<accession>A0A1Z1FC10</accession>
<dbReference type="InterPro" id="IPR043129">
    <property type="entry name" value="ATPase_NBD"/>
</dbReference>
<name>A0A1Z1FC10_9SPHN</name>
<reference evidence="2 3" key="1">
    <citation type="submission" date="2017-01" db="EMBL/GenBank/DDBJ databases">
        <title>Complete genome sequence of esterase-producing bacterium Croceicoccus marinus E4A9.</title>
        <authorList>
            <person name="Wu Y.-H."/>
            <person name="Cheng H."/>
            <person name="Xu L."/>
            <person name="Huo Y.-Y."/>
            <person name="Wang C.-S."/>
            <person name="Xu X.-W."/>
        </authorList>
    </citation>
    <scope>NUCLEOTIDE SEQUENCE [LARGE SCALE GENOMIC DNA]</scope>
    <source>
        <strain evidence="2 3">E4A9</strain>
    </source>
</reference>
<keyword evidence="1" id="KW-0812">Transmembrane</keyword>
<dbReference type="KEGG" id="cman:A9D14_08725"/>
<protein>
    <submittedName>
        <fullName evidence="2">Uncharacterized protein</fullName>
    </submittedName>
</protein>
<evidence type="ECO:0000256" key="1">
    <source>
        <dbReference type="SAM" id="Phobius"/>
    </source>
</evidence>
<sequence>MARFTPSLPEPDEADSAAGLIVLLGEQPRDAWRWWRVTADGLESEHRHTPGADAPWGDAEHSRVVALVPAVSAPVRFAPRGDMPAAQAVAAARLAPAGLASDRPAHVAAAAEGDRILTCRAAQSDMDLWLAELATAGLDADALVPAVLALPAPAPGEVALGEIGGQSLARSAEAAFAGEAEMVDALAGDAPRVDIGPDLLADRLAAIWRQPPLDLRQGAYARPRVSFFRLPDWAGLARMAAVLALLGFLILVVEIIRLELDSTALEDEALLAAQQRFPAVTDLASAEAQVNAELLRRGAGGASFEAVAPAVFAAMQPLPSLQLRSLGWQGDGTLAIRAAAPRVEDINSMLIALQADGWEVTVPPEIAPDATGATVVDITVRAP</sequence>
<dbReference type="EMBL" id="CP019602">
    <property type="protein sequence ID" value="ARU16263.1"/>
    <property type="molecule type" value="Genomic_DNA"/>
</dbReference>
<gene>
    <name evidence="2" type="ORF">A9D14_08725</name>
</gene>
<dbReference type="STRING" id="450378.GCA_001661675_01750"/>
<dbReference type="SUPFAM" id="SSF53067">
    <property type="entry name" value="Actin-like ATPase domain"/>
    <property type="match status" value="1"/>
</dbReference>
<keyword evidence="1" id="KW-1133">Transmembrane helix</keyword>
<evidence type="ECO:0000313" key="2">
    <source>
        <dbReference type="EMBL" id="ARU16263.1"/>
    </source>
</evidence>
<dbReference type="GO" id="GO:0015628">
    <property type="term" value="P:protein secretion by the type II secretion system"/>
    <property type="evidence" value="ECO:0007669"/>
    <property type="project" value="InterPro"/>
</dbReference>
<dbReference type="AlphaFoldDB" id="A0A1Z1FC10"/>
<dbReference type="Gene3D" id="3.30.420.380">
    <property type="match status" value="1"/>
</dbReference>
<proteinExistence type="predicted"/>
<keyword evidence="1" id="KW-0472">Membrane</keyword>
<organism evidence="2 3">
    <name type="scientific">Croceicoccus marinus</name>
    <dbReference type="NCBI Taxonomy" id="450378"/>
    <lineage>
        <taxon>Bacteria</taxon>
        <taxon>Pseudomonadati</taxon>
        <taxon>Pseudomonadota</taxon>
        <taxon>Alphaproteobacteria</taxon>
        <taxon>Sphingomonadales</taxon>
        <taxon>Erythrobacteraceae</taxon>
        <taxon>Croceicoccus</taxon>
    </lineage>
</organism>
<dbReference type="OrthoDB" id="7432052at2"/>
<dbReference type="NCBIfam" id="TIGR01709">
    <property type="entry name" value="typeII_sec_gspL"/>
    <property type="match status" value="1"/>
</dbReference>
<dbReference type="GO" id="GO:0009276">
    <property type="term" value="C:Gram-negative-bacterium-type cell wall"/>
    <property type="evidence" value="ECO:0007669"/>
    <property type="project" value="InterPro"/>
</dbReference>
<dbReference type="GO" id="GO:0015627">
    <property type="term" value="C:type II protein secretion system complex"/>
    <property type="evidence" value="ECO:0007669"/>
    <property type="project" value="InterPro"/>
</dbReference>
<dbReference type="Proteomes" id="UP000195807">
    <property type="component" value="Chromosome"/>
</dbReference>
<dbReference type="RefSeq" id="WP_066845348.1">
    <property type="nucleotide sequence ID" value="NZ_CP019602.1"/>
</dbReference>